<evidence type="ECO:0000256" key="2">
    <source>
        <dbReference type="ARBA" id="ARBA00022723"/>
    </source>
</evidence>
<keyword evidence="5" id="KW-0472">Membrane</keyword>
<gene>
    <name evidence="8" type="ORF">ECRASSUSDP1_LOCUS25936</name>
</gene>
<evidence type="ECO:0000259" key="7">
    <source>
        <dbReference type="PROSITE" id="PS51746"/>
    </source>
</evidence>
<protein>
    <recommendedName>
        <fullName evidence="7">PPM-type phosphatase domain-containing protein</fullName>
    </recommendedName>
</protein>
<evidence type="ECO:0000256" key="1">
    <source>
        <dbReference type="ARBA" id="ARBA00004170"/>
    </source>
</evidence>
<dbReference type="CDD" id="cd00143">
    <property type="entry name" value="PP2Cc"/>
    <property type="match status" value="1"/>
</dbReference>
<accession>A0AAD2D9B8</accession>
<keyword evidence="9" id="KW-1185">Reference proteome</keyword>
<dbReference type="GO" id="GO:0046872">
    <property type="term" value="F:metal ion binding"/>
    <property type="evidence" value="ECO:0007669"/>
    <property type="project" value="UniProtKB-KW"/>
</dbReference>
<evidence type="ECO:0000256" key="5">
    <source>
        <dbReference type="ARBA" id="ARBA00023136"/>
    </source>
</evidence>
<dbReference type="Pfam" id="PF00481">
    <property type="entry name" value="PP2C"/>
    <property type="match status" value="1"/>
</dbReference>
<dbReference type="Proteomes" id="UP001295684">
    <property type="component" value="Unassembled WGS sequence"/>
</dbReference>
<reference evidence="8" key="1">
    <citation type="submission" date="2023-07" db="EMBL/GenBank/DDBJ databases">
        <authorList>
            <consortium name="AG Swart"/>
            <person name="Singh M."/>
            <person name="Singh A."/>
            <person name="Seah K."/>
            <person name="Emmerich C."/>
        </authorList>
    </citation>
    <scope>NUCLEOTIDE SEQUENCE</scope>
    <source>
        <strain evidence="8">DP1</strain>
    </source>
</reference>
<evidence type="ECO:0000256" key="3">
    <source>
        <dbReference type="ARBA" id="ARBA00022801"/>
    </source>
</evidence>
<dbReference type="InterPro" id="IPR036457">
    <property type="entry name" value="PPM-type-like_dom_sf"/>
</dbReference>
<dbReference type="PROSITE" id="PS51746">
    <property type="entry name" value="PPM_2"/>
    <property type="match status" value="1"/>
</dbReference>
<dbReference type="InterPro" id="IPR001932">
    <property type="entry name" value="PPM-type_phosphatase-like_dom"/>
</dbReference>
<comment type="subcellular location">
    <subcellularLocation>
        <location evidence="1">Membrane</location>
        <topology evidence="1">Peripheral membrane protein</topology>
    </subcellularLocation>
</comment>
<evidence type="ECO:0000256" key="6">
    <source>
        <dbReference type="RuleBase" id="RU003465"/>
    </source>
</evidence>
<keyword evidence="2" id="KW-0479">Metal-binding</keyword>
<comment type="caution">
    <text evidence="8">The sequence shown here is derived from an EMBL/GenBank/DDBJ whole genome shotgun (WGS) entry which is preliminary data.</text>
</comment>
<dbReference type="GO" id="GO:0004722">
    <property type="term" value="F:protein serine/threonine phosphatase activity"/>
    <property type="evidence" value="ECO:0007669"/>
    <property type="project" value="InterPro"/>
</dbReference>
<name>A0AAD2D9B8_EUPCR</name>
<dbReference type="SMART" id="SM00332">
    <property type="entry name" value="PP2Cc"/>
    <property type="match status" value="1"/>
</dbReference>
<dbReference type="GO" id="GO:0016020">
    <property type="term" value="C:membrane"/>
    <property type="evidence" value="ECO:0007669"/>
    <property type="project" value="UniProtKB-SubCell"/>
</dbReference>
<dbReference type="InterPro" id="IPR015655">
    <property type="entry name" value="PP2C"/>
</dbReference>
<keyword evidence="3 6" id="KW-0378">Hydrolase</keyword>
<dbReference type="SUPFAM" id="SSF81606">
    <property type="entry name" value="PP2C-like"/>
    <property type="match status" value="1"/>
</dbReference>
<dbReference type="AlphaFoldDB" id="A0AAD2D9B8"/>
<dbReference type="PANTHER" id="PTHR47992">
    <property type="entry name" value="PROTEIN PHOSPHATASE"/>
    <property type="match status" value="1"/>
</dbReference>
<comment type="similarity">
    <text evidence="6">Belongs to the PP2C family.</text>
</comment>
<dbReference type="InterPro" id="IPR000222">
    <property type="entry name" value="PP2C_BS"/>
</dbReference>
<proteinExistence type="inferred from homology"/>
<dbReference type="EMBL" id="CAMPGE010026739">
    <property type="protein sequence ID" value="CAI2384411.1"/>
    <property type="molecule type" value="Genomic_DNA"/>
</dbReference>
<evidence type="ECO:0000313" key="8">
    <source>
        <dbReference type="EMBL" id="CAI2384411.1"/>
    </source>
</evidence>
<keyword evidence="4 6" id="KW-0904">Protein phosphatase</keyword>
<evidence type="ECO:0000256" key="4">
    <source>
        <dbReference type="ARBA" id="ARBA00022912"/>
    </source>
</evidence>
<feature type="domain" description="PPM-type phosphatase" evidence="7">
    <location>
        <begin position="397"/>
        <end position="687"/>
    </location>
</feature>
<dbReference type="Gene3D" id="3.60.40.10">
    <property type="entry name" value="PPM-type phosphatase domain"/>
    <property type="match status" value="1"/>
</dbReference>
<dbReference type="PROSITE" id="PS01032">
    <property type="entry name" value="PPM_1"/>
    <property type="match status" value="1"/>
</dbReference>
<evidence type="ECO:0000313" key="9">
    <source>
        <dbReference type="Proteomes" id="UP001295684"/>
    </source>
</evidence>
<organism evidence="8 9">
    <name type="scientific">Euplotes crassus</name>
    <dbReference type="NCBI Taxonomy" id="5936"/>
    <lineage>
        <taxon>Eukaryota</taxon>
        <taxon>Sar</taxon>
        <taxon>Alveolata</taxon>
        <taxon>Ciliophora</taxon>
        <taxon>Intramacronucleata</taxon>
        <taxon>Spirotrichea</taxon>
        <taxon>Hypotrichia</taxon>
        <taxon>Euplotida</taxon>
        <taxon>Euplotidae</taxon>
        <taxon>Moneuplotes</taxon>
    </lineage>
</organism>
<sequence length="689" mass="78650">MNYFRRNSEEGSKVFDKEKKLTQIGRTPSSFFKNPNATMETCINSYDVKNINLKKTKINSIERGPNSKIFDKEFSMRRFSRKPIQTLENTKREPSNTQKAYNNLSLPHFRMKLPKNKHDKLSQVIKNRIRQNTTDVRDKAKQEISEMLHSNKFRNNISRPKKNKTVIHQPSAEEIQKININDLTEIKKTKNPQNFQCIKEAALNEIKTVKNSPTGLKRNFPDVKNTNVDLSLGKLIAKASPQNSIKTQLKNYMLGAISPSINLNKIRYTKEQVKREIERSFNRPITPTSEAPSPEKSKLCFSKPCLANDSTSLKFKAKRKFNYSVENIKGRRINEYGYALPKVAPDRLALLRPYSDVKIAYNSTPKPVAQKKFIHHSIDKQSLSSYVKEEFKSIIKKFGVATQAGFNPVNPLKLNQDSFLITEINNKKEILDVFGVFDGHGPEGLSVSSFCKAKIPAILKKFHEKNLKITEILKKSVKKVEKELSKTNIDLQNSGSTSCFVVVKENLLYFANTGDSRAVFFQFKESTIKVPRKAEKEDESLDNLVSVFSTTDHTPEIVSEKNRILEHGGRISRYQKDLGPLRVWLKNENAPGLAMTRSLGDSLAKSVGVICNPEIEIQTLSQKYGILVIGSDGLFQYLKIKEIAALIWKHRNKPANEVSQILVQESIQRWKQHETCIDDCTCIIIYMST</sequence>